<evidence type="ECO:0000256" key="2">
    <source>
        <dbReference type="ARBA" id="ARBA00022771"/>
    </source>
</evidence>
<keyword evidence="2" id="KW-0863">Zinc-finger</keyword>
<evidence type="ECO:0000313" key="6">
    <source>
        <dbReference type="Proteomes" id="UP000001058"/>
    </source>
</evidence>
<organism evidence="6">
    <name type="scientific">Volvox carteri f. nagariensis</name>
    <dbReference type="NCBI Taxonomy" id="3068"/>
    <lineage>
        <taxon>Eukaryota</taxon>
        <taxon>Viridiplantae</taxon>
        <taxon>Chlorophyta</taxon>
        <taxon>core chlorophytes</taxon>
        <taxon>Chlorophyceae</taxon>
        <taxon>CS clade</taxon>
        <taxon>Chlamydomonadales</taxon>
        <taxon>Volvocaceae</taxon>
        <taxon>Volvox</taxon>
    </lineage>
</organism>
<dbReference type="PANTHER" id="PTHR31251">
    <property type="entry name" value="SQUAMOSA PROMOTER-BINDING-LIKE PROTEIN 4"/>
    <property type="match status" value="1"/>
</dbReference>
<dbReference type="GO" id="GO:0005634">
    <property type="term" value="C:nucleus"/>
    <property type="evidence" value="ECO:0007669"/>
    <property type="project" value="InterPro"/>
</dbReference>
<gene>
    <name evidence="5" type="ORF">VOLCADRAFT_64981</name>
</gene>
<dbReference type="PROSITE" id="PS51141">
    <property type="entry name" value="ZF_SBP"/>
    <property type="match status" value="1"/>
</dbReference>
<sequence>VKDCSVDLSSCKAYYRRFRICERHLKTLSLCIEGKLSRFCQQCGRFHGLEEFEGSKR</sequence>
<proteinExistence type="predicted"/>
<dbReference type="Pfam" id="PF03110">
    <property type="entry name" value="SBP"/>
    <property type="match status" value="1"/>
</dbReference>
<keyword evidence="6" id="KW-1185">Reference proteome</keyword>
<evidence type="ECO:0000313" key="5">
    <source>
        <dbReference type="EMBL" id="EFJ44308.1"/>
    </source>
</evidence>
<dbReference type="GO" id="GO:0003677">
    <property type="term" value="F:DNA binding"/>
    <property type="evidence" value="ECO:0007669"/>
    <property type="project" value="InterPro"/>
</dbReference>
<dbReference type="SUPFAM" id="SSF103612">
    <property type="entry name" value="SBT domain"/>
    <property type="match status" value="1"/>
</dbReference>
<dbReference type="GO" id="GO:0008270">
    <property type="term" value="F:zinc ion binding"/>
    <property type="evidence" value="ECO:0007669"/>
    <property type="project" value="UniProtKB-KW"/>
</dbReference>
<keyword evidence="3" id="KW-0862">Zinc</keyword>
<dbReference type="InterPro" id="IPR036893">
    <property type="entry name" value="SBP_sf"/>
</dbReference>
<evidence type="ECO:0000256" key="1">
    <source>
        <dbReference type="ARBA" id="ARBA00022723"/>
    </source>
</evidence>
<accession>D8U7J4</accession>
<dbReference type="Proteomes" id="UP000001058">
    <property type="component" value="Unassembled WGS sequence"/>
</dbReference>
<feature type="non-terminal residue" evidence="5">
    <location>
        <position position="1"/>
    </location>
</feature>
<dbReference type="InterPro" id="IPR044817">
    <property type="entry name" value="SBP-like"/>
</dbReference>
<dbReference type="InParanoid" id="D8U7J4"/>
<evidence type="ECO:0000256" key="3">
    <source>
        <dbReference type="ARBA" id="ARBA00022833"/>
    </source>
</evidence>
<dbReference type="KEGG" id="vcn:VOLCADRAFT_64981"/>
<dbReference type="PANTHER" id="PTHR31251:SF169">
    <property type="entry name" value="SQUAMOSA PROMOTER-BINDING-LIKE PROTEIN 8"/>
    <property type="match status" value="1"/>
</dbReference>
<dbReference type="STRING" id="3068.D8U7J4"/>
<dbReference type="eggNOG" id="ENOG502R7V1">
    <property type="taxonomic scope" value="Eukaryota"/>
</dbReference>
<dbReference type="RefSeq" id="XP_002954667.1">
    <property type="nucleotide sequence ID" value="XM_002954621.1"/>
</dbReference>
<reference evidence="5 6" key="1">
    <citation type="journal article" date="2010" name="Science">
        <title>Genomic analysis of organismal complexity in the multicellular green alga Volvox carteri.</title>
        <authorList>
            <person name="Prochnik S.E."/>
            <person name="Umen J."/>
            <person name="Nedelcu A.M."/>
            <person name="Hallmann A."/>
            <person name="Miller S.M."/>
            <person name="Nishii I."/>
            <person name="Ferris P."/>
            <person name="Kuo A."/>
            <person name="Mitros T."/>
            <person name="Fritz-Laylin L.K."/>
            <person name="Hellsten U."/>
            <person name="Chapman J."/>
            <person name="Simakov O."/>
            <person name="Rensing S.A."/>
            <person name="Terry A."/>
            <person name="Pangilinan J."/>
            <person name="Kapitonov V."/>
            <person name="Jurka J."/>
            <person name="Salamov A."/>
            <person name="Shapiro H."/>
            <person name="Schmutz J."/>
            <person name="Grimwood J."/>
            <person name="Lindquist E."/>
            <person name="Lucas S."/>
            <person name="Grigoriev I.V."/>
            <person name="Schmitt R."/>
            <person name="Kirk D."/>
            <person name="Rokhsar D.S."/>
        </authorList>
    </citation>
    <scope>NUCLEOTIDE SEQUENCE [LARGE SCALE GENOMIC DNA]</scope>
    <source>
        <strain evidence="6">f. Nagariensis / Eve</strain>
    </source>
</reference>
<keyword evidence="1" id="KW-0479">Metal-binding</keyword>
<dbReference type="Gene3D" id="4.10.1100.10">
    <property type="entry name" value="Transcription factor, SBP-box domain"/>
    <property type="match status" value="1"/>
</dbReference>
<dbReference type="AlphaFoldDB" id="D8U7J4"/>
<feature type="domain" description="SBP-type" evidence="4">
    <location>
        <begin position="1"/>
        <end position="57"/>
    </location>
</feature>
<protein>
    <recommendedName>
        <fullName evidence="4">SBP-type domain-containing protein</fullName>
    </recommendedName>
</protein>
<evidence type="ECO:0000259" key="4">
    <source>
        <dbReference type="PROSITE" id="PS51141"/>
    </source>
</evidence>
<dbReference type="InterPro" id="IPR004333">
    <property type="entry name" value="SBP_dom"/>
</dbReference>
<name>D8U7J4_VOLCA</name>
<dbReference type="OrthoDB" id="514967at2759"/>
<dbReference type="GeneID" id="9625058"/>
<dbReference type="EMBL" id="GL378365">
    <property type="protein sequence ID" value="EFJ44308.1"/>
    <property type="molecule type" value="Genomic_DNA"/>
</dbReference>